<dbReference type="PROSITE" id="PS50016">
    <property type="entry name" value="ZF_PHD_2"/>
    <property type="match status" value="3"/>
</dbReference>
<proteinExistence type="predicted"/>
<reference evidence="8 9" key="1">
    <citation type="submission" date="2023-10" db="EMBL/GenBank/DDBJ databases">
        <title>Chromosome-scale genome assembly provides insights into flower coloration mechanisms of Canna indica.</title>
        <authorList>
            <person name="Li C."/>
        </authorList>
    </citation>
    <scope>NUCLEOTIDE SEQUENCE [LARGE SCALE GENOMIC DNA]</scope>
    <source>
        <tissue evidence="8">Flower</tissue>
    </source>
</reference>
<feature type="domain" description="BED-type" evidence="7">
    <location>
        <begin position="47"/>
        <end position="103"/>
    </location>
</feature>
<gene>
    <name evidence="8" type="ORF">Cni_G13225</name>
</gene>
<dbReference type="Gene3D" id="3.30.40.10">
    <property type="entry name" value="Zinc/RING finger domain, C3HC4 (zinc finger)"/>
    <property type="match status" value="2"/>
</dbReference>
<dbReference type="PANTHER" id="PTHR47162:SF9">
    <property type="entry name" value="PHD FINGER PROTEIN EHD3-LIKE"/>
    <property type="match status" value="1"/>
</dbReference>
<dbReference type="GO" id="GO:0003677">
    <property type="term" value="F:DNA binding"/>
    <property type="evidence" value="ECO:0007669"/>
    <property type="project" value="InterPro"/>
</dbReference>
<dbReference type="InterPro" id="IPR003656">
    <property type="entry name" value="Znf_BED"/>
</dbReference>
<keyword evidence="3" id="KW-0862">Zinc</keyword>
<name>A0AAQ3KAY6_9LILI</name>
<dbReference type="Proteomes" id="UP001327560">
    <property type="component" value="Chromosome 4"/>
</dbReference>
<dbReference type="GO" id="GO:0008270">
    <property type="term" value="F:zinc ion binding"/>
    <property type="evidence" value="ECO:0007669"/>
    <property type="project" value="UniProtKB-KW"/>
</dbReference>
<sequence>MAIEEKNCNGFLKPEESPQEPLITYKRRKRASPGTDAAQVLDTPSHKNKDIGWAHGEIVDGNTHHWMCNWCGLIRYSGGVTRLKKHLAGVCAVKKCPNVPEDIAKSILDHLIEKQKSKYERRRKPIKSSGNGGKILNGFHNGDITNKNCAKSNMEMQATSTRRFHISNKNKTHKQMLKSAMQQPKTTVKLHETGKSKGMKEPDNAVPSASIFQTEHHDRIISRWQKVLEYQFNLPYIKRGLGIWNVLHDALGLRRSELSEMVMVDVVEDNRQLKDKCLGWPEVKIQYNSPSCYRITEGRIVAEPEADIYFTKFSYYGKDTNTNKCEKAFLDILISEKFALLCDFLWETFEESKAKILLDFSLIDSKLKKGDYKRSPEFFIQDVQQIWDKVQKMGQEMVTIASSLSSIARDSCQKQETCQIDIEKKNSVGAGPTIQSNCCGSDCSTKPDRTEASDLYKVRTCKHCGAEANGEHSLICDGCEARYHFSCIKPAVTEIPTQSWYCAACSTKSKDSPDTSSIDTKKGSLHQNCVVCDRLEVSETLEDLDEHGSRTIVATDCGESSVSSMETEEAPGLSRTAMSSLCKICGACEDEDKKFLICGHIHCPYKFYHIRCLKASQIASAQQQNKPCWYCPSCLCRTCFCDKDDDNIVLCDGCDEAYHTYCMKPPQTSVPKGQWYCVPCNVAKAREGMRRYEQWILQQHRKNEGGQSSEVIGSMDLLLSAAEKLNSEEELAARR</sequence>
<dbReference type="InterPro" id="IPR001965">
    <property type="entry name" value="Znf_PHD"/>
</dbReference>
<dbReference type="CDD" id="cd15543">
    <property type="entry name" value="PHD_RSF1"/>
    <property type="match status" value="1"/>
</dbReference>
<dbReference type="SMART" id="SM00249">
    <property type="entry name" value="PHD"/>
    <property type="match status" value="3"/>
</dbReference>
<feature type="domain" description="PHD-type" evidence="6">
    <location>
        <begin position="579"/>
        <end position="637"/>
    </location>
</feature>
<evidence type="ECO:0000259" key="7">
    <source>
        <dbReference type="PROSITE" id="PS50808"/>
    </source>
</evidence>
<evidence type="ECO:0000256" key="2">
    <source>
        <dbReference type="ARBA" id="ARBA00022771"/>
    </source>
</evidence>
<protein>
    <submittedName>
        <fullName evidence="8">PHD finger protein EHD3-like isoform X2</fullName>
    </submittedName>
</protein>
<evidence type="ECO:0000256" key="4">
    <source>
        <dbReference type="PROSITE-ProRule" id="PRU00027"/>
    </source>
</evidence>
<evidence type="ECO:0000256" key="1">
    <source>
        <dbReference type="ARBA" id="ARBA00022723"/>
    </source>
</evidence>
<dbReference type="SUPFAM" id="SSF57903">
    <property type="entry name" value="FYVE/PHD zinc finger"/>
    <property type="match status" value="3"/>
</dbReference>
<evidence type="ECO:0000259" key="6">
    <source>
        <dbReference type="PROSITE" id="PS50016"/>
    </source>
</evidence>
<keyword evidence="9" id="KW-1185">Reference proteome</keyword>
<dbReference type="AlphaFoldDB" id="A0AAQ3KAY6"/>
<keyword evidence="2 4" id="KW-0863">Zinc-finger</keyword>
<evidence type="ECO:0000256" key="3">
    <source>
        <dbReference type="ARBA" id="ARBA00022833"/>
    </source>
</evidence>
<organism evidence="8 9">
    <name type="scientific">Canna indica</name>
    <name type="common">Indian-shot</name>
    <dbReference type="NCBI Taxonomy" id="4628"/>
    <lineage>
        <taxon>Eukaryota</taxon>
        <taxon>Viridiplantae</taxon>
        <taxon>Streptophyta</taxon>
        <taxon>Embryophyta</taxon>
        <taxon>Tracheophyta</taxon>
        <taxon>Spermatophyta</taxon>
        <taxon>Magnoliopsida</taxon>
        <taxon>Liliopsida</taxon>
        <taxon>Zingiberales</taxon>
        <taxon>Cannaceae</taxon>
        <taxon>Canna</taxon>
    </lineage>
</organism>
<evidence type="ECO:0000313" key="9">
    <source>
        <dbReference type="Proteomes" id="UP001327560"/>
    </source>
</evidence>
<dbReference type="PROSITE" id="PS50808">
    <property type="entry name" value="ZF_BED"/>
    <property type="match status" value="1"/>
</dbReference>
<evidence type="ECO:0000313" key="8">
    <source>
        <dbReference type="EMBL" id="WOL04504.1"/>
    </source>
</evidence>
<dbReference type="PROSITE" id="PS01359">
    <property type="entry name" value="ZF_PHD_1"/>
    <property type="match status" value="1"/>
</dbReference>
<keyword evidence="1" id="KW-0479">Metal-binding</keyword>
<feature type="domain" description="PHD-type" evidence="6">
    <location>
        <begin position="458"/>
        <end position="508"/>
    </location>
</feature>
<dbReference type="InterPro" id="IPR011011">
    <property type="entry name" value="Znf_FYVE_PHD"/>
</dbReference>
<dbReference type="Pfam" id="PF00628">
    <property type="entry name" value="PHD"/>
    <property type="match status" value="2"/>
</dbReference>
<accession>A0AAQ3KAY6</accession>
<dbReference type="EMBL" id="CP136893">
    <property type="protein sequence ID" value="WOL04504.1"/>
    <property type="molecule type" value="Genomic_DNA"/>
</dbReference>
<evidence type="ECO:0000256" key="5">
    <source>
        <dbReference type="SAM" id="MobiDB-lite"/>
    </source>
</evidence>
<feature type="region of interest" description="Disordered" evidence="5">
    <location>
        <begin position="118"/>
        <end position="137"/>
    </location>
</feature>
<dbReference type="InterPro" id="IPR019787">
    <property type="entry name" value="Znf_PHD-finger"/>
</dbReference>
<feature type="domain" description="PHD-type" evidence="6">
    <location>
        <begin position="633"/>
        <end position="683"/>
    </location>
</feature>
<dbReference type="InterPro" id="IPR019786">
    <property type="entry name" value="Zinc_finger_PHD-type_CS"/>
</dbReference>
<dbReference type="InterPro" id="IPR013083">
    <property type="entry name" value="Znf_RING/FYVE/PHD"/>
</dbReference>
<dbReference type="PANTHER" id="PTHR47162">
    <property type="entry name" value="OS02G0192300 PROTEIN"/>
    <property type="match status" value="1"/>
</dbReference>